<dbReference type="SUPFAM" id="SSF47413">
    <property type="entry name" value="lambda repressor-like DNA-binding domains"/>
    <property type="match status" value="1"/>
</dbReference>
<dbReference type="InterPro" id="IPR001387">
    <property type="entry name" value="Cro/C1-type_HTH"/>
</dbReference>
<dbReference type="Pfam" id="PF00356">
    <property type="entry name" value="LacI"/>
    <property type="match status" value="1"/>
</dbReference>
<evidence type="ECO:0000256" key="1">
    <source>
        <dbReference type="ARBA" id="ARBA00023015"/>
    </source>
</evidence>
<dbReference type="GO" id="GO:0000976">
    <property type="term" value="F:transcription cis-regulatory region binding"/>
    <property type="evidence" value="ECO:0007669"/>
    <property type="project" value="TreeGrafter"/>
</dbReference>
<dbReference type="CDD" id="cd01392">
    <property type="entry name" value="HTH_LacI"/>
    <property type="match status" value="1"/>
</dbReference>
<protein>
    <submittedName>
        <fullName evidence="6">Transcriptional regulator</fullName>
    </submittedName>
</protein>
<evidence type="ECO:0000259" key="5">
    <source>
        <dbReference type="PROSITE" id="PS50943"/>
    </source>
</evidence>
<gene>
    <name evidence="6" type="ORF">BET01_21000</name>
</gene>
<dbReference type="InterPro" id="IPR010982">
    <property type="entry name" value="Lambda_DNA-bd_dom_sf"/>
</dbReference>
<accession>A0A419T0C6</accession>
<evidence type="ECO:0000313" key="6">
    <source>
        <dbReference type="EMBL" id="RKD30888.1"/>
    </source>
</evidence>
<keyword evidence="1" id="KW-0805">Transcription regulation</keyword>
<dbReference type="Gene3D" id="3.40.50.2300">
    <property type="match status" value="2"/>
</dbReference>
<dbReference type="PROSITE" id="PS50943">
    <property type="entry name" value="HTH_CROC1"/>
    <property type="match status" value="1"/>
</dbReference>
<dbReference type="PANTHER" id="PTHR30146:SF24">
    <property type="entry name" value="XYLOSE OPERON REGULATORY PROTEIN"/>
    <property type="match status" value="1"/>
</dbReference>
<dbReference type="InterPro" id="IPR000843">
    <property type="entry name" value="HTH_LacI"/>
</dbReference>
<evidence type="ECO:0000256" key="2">
    <source>
        <dbReference type="ARBA" id="ARBA00023125"/>
    </source>
</evidence>
<keyword evidence="7" id="KW-1185">Reference proteome</keyword>
<evidence type="ECO:0000256" key="3">
    <source>
        <dbReference type="ARBA" id="ARBA00023163"/>
    </source>
</evidence>
<dbReference type="EMBL" id="MCIA01000024">
    <property type="protein sequence ID" value="RKD30888.1"/>
    <property type="molecule type" value="Genomic_DNA"/>
</dbReference>
<dbReference type="CDD" id="cd06267">
    <property type="entry name" value="PBP1_LacI_sugar_binding-like"/>
    <property type="match status" value="1"/>
</dbReference>
<organism evidence="6 7">
    <name type="scientific">Lacrimispora algidixylanolytica</name>
    <dbReference type="NCBI Taxonomy" id="94868"/>
    <lineage>
        <taxon>Bacteria</taxon>
        <taxon>Bacillati</taxon>
        <taxon>Bacillota</taxon>
        <taxon>Clostridia</taxon>
        <taxon>Lachnospirales</taxon>
        <taxon>Lachnospiraceae</taxon>
        <taxon>Lacrimispora</taxon>
    </lineage>
</organism>
<feature type="domain" description="HTH lacI-type" evidence="4">
    <location>
        <begin position="2"/>
        <end position="57"/>
    </location>
</feature>
<proteinExistence type="predicted"/>
<dbReference type="SUPFAM" id="SSF53822">
    <property type="entry name" value="Periplasmic binding protein-like I"/>
    <property type="match status" value="1"/>
</dbReference>
<reference evidence="6 7" key="1">
    <citation type="submission" date="2016-08" db="EMBL/GenBank/DDBJ databases">
        <title>A new outlook on sporulation: Clostridium algidixylanolyticum.</title>
        <authorList>
            <person name="Poppleton D.I."/>
            <person name="Gribaldo S."/>
        </authorList>
    </citation>
    <scope>NUCLEOTIDE SEQUENCE [LARGE SCALE GENOMIC DNA]</scope>
    <source>
        <strain evidence="6 7">SPL73</strain>
    </source>
</reference>
<evidence type="ECO:0000313" key="7">
    <source>
        <dbReference type="Proteomes" id="UP000284277"/>
    </source>
</evidence>
<keyword evidence="2" id="KW-0238">DNA-binding</keyword>
<comment type="caution">
    <text evidence="6">The sequence shown here is derived from an EMBL/GenBank/DDBJ whole genome shotgun (WGS) entry which is preliminary data.</text>
</comment>
<dbReference type="SMART" id="SM00354">
    <property type="entry name" value="HTH_LACI"/>
    <property type="match status" value="1"/>
</dbReference>
<keyword evidence="3" id="KW-0804">Transcription</keyword>
<dbReference type="Gene3D" id="1.10.260.40">
    <property type="entry name" value="lambda repressor-like DNA-binding domains"/>
    <property type="match status" value="1"/>
</dbReference>
<dbReference type="PROSITE" id="PS50932">
    <property type="entry name" value="HTH_LACI_2"/>
    <property type="match status" value="1"/>
</dbReference>
<evidence type="ECO:0000259" key="4">
    <source>
        <dbReference type="PROSITE" id="PS50932"/>
    </source>
</evidence>
<dbReference type="RefSeq" id="WP_120197407.1">
    <property type="nucleotide sequence ID" value="NZ_MCIA01000024.1"/>
</dbReference>
<feature type="domain" description="HTH cro/C1-type" evidence="5">
    <location>
        <begin position="2"/>
        <end position="47"/>
    </location>
</feature>
<dbReference type="InterPro" id="IPR028082">
    <property type="entry name" value="Peripla_BP_I"/>
</dbReference>
<sequence>MITIKKMAELLETSTTTVSNVIHGKTGEVSPAMVEKVQQLLEEYDYVPNINARNLAKNKSGIIGLAMKACRDKYENFIKDPFAGELTGAVESCVRAGGYFTMLYISDDITEIISSVASWNVDGLILHGMQAEDGLMITQKIKKPMVFIDCYLEETVPQYVNVGSEDRIGCYKITKYLIENGHERIAFIADNRVGVDFERLKGYQDALKEADIVFTEDHFIMLEPNGADLTKALDDVYKRIGDFTGLVCASDYYAAHIMNDLKDRGVKIPDDISIVGFDDNVYSQIIRPALTTVHQDVTEKGSLAVDKLLQMIGHQEIGERVIRLPVHIEERNSVKKIKGTHV</sequence>
<dbReference type="OrthoDB" id="9796186at2"/>
<dbReference type="InterPro" id="IPR046335">
    <property type="entry name" value="LacI/GalR-like_sensor"/>
</dbReference>
<name>A0A419T0C6_9FIRM</name>
<dbReference type="PANTHER" id="PTHR30146">
    <property type="entry name" value="LACI-RELATED TRANSCRIPTIONAL REPRESSOR"/>
    <property type="match status" value="1"/>
</dbReference>
<dbReference type="Proteomes" id="UP000284277">
    <property type="component" value="Unassembled WGS sequence"/>
</dbReference>
<dbReference type="GO" id="GO:0003700">
    <property type="term" value="F:DNA-binding transcription factor activity"/>
    <property type="evidence" value="ECO:0007669"/>
    <property type="project" value="TreeGrafter"/>
</dbReference>
<dbReference type="AlphaFoldDB" id="A0A419T0C6"/>
<dbReference type="Pfam" id="PF13377">
    <property type="entry name" value="Peripla_BP_3"/>
    <property type="match status" value="1"/>
</dbReference>